<organism evidence="2 3">
    <name type="scientific">Halobium palmae</name>
    <dbReference type="NCBI Taxonomy" id="1776492"/>
    <lineage>
        <taxon>Archaea</taxon>
        <taxon>Methanobacteriati</taxon>
        <taxon>Methanobacteriota</taxon>
        <taxon>Stenosarchaea group</taxon>
        <taxon>Halobacteria</taxon>
        <taxon>Halobacteriales</taxon>
        <taxon>Haloferacaceae</taxon>
        <taxon>Halobium</taxon>
    </lineage>
</organism>
<keyword evidence="3" id="KW-1185">Reference proteome</keyword>
<name>A0ABD5S404_9EURY</name>
<gene>
    <name evidence="2" type="ORF">ACFQE1_18180</name>
</gene>
<reference evidence="2 3" key="1">
    <citation type="journal article" date="2019" name="Int. J. Syst. Evol. Microbiol.">
        <title>The Global Catalogue of Microorganisms (GCM) 10K type strain sequencing project: providing services to taxonomists for standard genome sequencing and annotation.</title>
        <authorList>
            <consortium name="The Broad Institute Genomics Platform"/>
            <consortium name="The Broad Institute Genome Sequencing Center for Infectious Disease"/>
            <person name="Wu L."/>
            <person name="Ma J."/>
        </authorList>
    </citation>
    <scope>NUCLEOTIDE SEQUENCE [LARGE SCALE GENOMIC DNA]</scope>
    <source>
        <strain evidence="2 3">NBRC 111368</strain>
    </source>
</reference>
<comment type="caution">
    <text evidence="2">The sequence shown here is derived from an EMBL/GenBank/DDBJ whole genome shotgun (WGS) entry which is preliminary data.</text>
</comment>
<dbReference type="Proteomes" id="UP001596328">
    <property type="component" value="Unassembled WGS sequence"/>
</dbReference>
<evidence type="ECO:0000313" key="3">
    <source>
        <dbReference type="Proteomes" id="UP001596328"/>
    </source>
</evidence>
<dbReference type="AlphaFoldDB" id="A0ABD5S404"/>
<proteinExistence type="predicted"/>
<evidence type="ECO:0000256" key="1">
    <source>
        <dbReference type="SAM" id="MobiDB-lite"/>
    </source>
</evidence>
<evidence type="ECO:0000313" key="2">
    <source>
        <dbReference type="EMBL" id="MFC6726256.1"/>
    </source>
</evidence>
<accession>A0ABD5S404</accession>
<feature type="non-terminal residue" evidence="2">
    <location>
        <position position="1"/>
    </location>
</feature>
<dbReference type="EMBL" id="JBHSWU010000985">
    <property type="protein sequence ID" value="MFC6726256.1"/>
    <property type="molecule type" value="Genomic_DNA"/>
</dbReference>
<sequence length="82" mass="9635">ERAERAYPPLRTLGLSDRLSPPEPSAEERARRTLEVLKRQYVEDEIGEAEFERRVDRLVANESIDEVEASRERRRVVEEGRN</sequence>
<protein>
    <submittedName>
        <fullName evidence="2">SHOCT domain-containing protein</fullName>
    </submittedName>
</protein>
<feature type="region of interest" description="Disordered" evidence="1">
    <location>
        <begin position="1"/>
        <end position="29"/>
    </location>
</feature>